<comment type="caution">
    <text evidence="5">Lacks conserved residue(s) required for the propagation of feature annotation.</text>
</comment>
<dbReference type="InterPro" id="IPR022398">
    <property type="entry name" value="Peptidase_S8_His-AS"/>
</dbReference>
<keyword evidence="4" id="KW-0378">Hydrolase</keyword>
<protein>
    <recommendedName>
        <fullName evidence="10">Peptidase S8/S53 domain-containing protein</fullName>
    </recommendedName>
</protein>
<dbReference type="Pfam" id="PF00082">
    <property type="entry name" value="Peptidase_S8"/>
    <property type="match status" value="1"/>
</dbReference>
<evidence type="ECO:0000256" key="3">
    <source>
        <dbReference type="ARBA" id="ARBA00022670"/>
    </source>
</evidence>
<dbReference type="PROSITE" id="PS00137">
    <property type="entry name" value="SUBTILASE_HIS"/>
    <property type="match status" value="1"/>
</dbReference>
<dbReference type="InterPro" id="IPR000209">
    <property type="entry name" value="Peptidase_S8/S53_dom"/>
</dbReference>
<proteinExistence type="inferred from homology"/>
<feature type="domain" description="Peptidase S8/S53" evidence="6">
    <location>
        <begin position="2"/>
        <end position="165"/>
    </location>
</feature>
<dbReference type="PANTHER" id="PTHR43806:SF66">
    <property type="entry name" value="SERIN ENDOPEPTIDASE"/>
    <property type="match status" value="1"/>
</dbReference>
<evidence type="ECO:0000259" key="7">
    <source>
        <dbReference type="Pfam" id="PF02225"/>
    </source>
</evidence>
<dbReference type="OrthoDB" id="10256524at2759"/>
<dbReference type="SUPFAM" id="SSF52743">
    <property type="entry name" value="Subtilisin-like"/>
    <property type="match status" value="1"/>
</dbReference>
<feature type="domain" description="PA" evidence="7">
    <location>
        <begin position="173"/>
        <end position="231"/>
    </location>
</feature>
<name>A0A9P7MX60_9HYPO</name>
<comment type="caution">
    <text evidence="8">The sequence shown here is derived from an EMBL/GenBank/DDBJ whole genome shotgun (WGS) entry which is preliminary data.</text>
</comment>
<dbReference type="Gene3D" id="3.40.50.200">
    <property type="entry name" value="Peptidase S8/S53 domain"/>
    <property type="match status" value="1"/>
</dbReference>
<keyword evidence="3" id="KW-0645">Protease</keyword>
<dbReference type="GO" id="GO:0006508">
    <property type="term" value="P:proteolysis"/>
    <property type="evidence" value="ECO:0007669"/>
    <property type="project" value="UniProtKB-KW"/>
</dbReference>
<dbReference type="InterPro" id="IPR036852">
    <property type="entry name" value="Peptidase_S8/S53_dom_sf"/>
</dbReference>
<organism evidence="8 9">
    <name type="scientific">Claviceps arundinis</name>
    <dbReference type="NCBI Taxonomy" id="1623583"/>
    <lineage>
        <taxon>Eukaryota</taxon>
        <taxon>Fungi</taxon>
        <taxon>Dikarya</taxon>
        <taxon>Ascomycota</taxon>
        <taxon>Pezizomycotina</taxon>
        <taxon>Sordariomycetes</taxon>
        <taxon>Hypocreomycetidae</taxon>
        <taxon>Hypocreales</taxon>
        <taxon>Clavicipitaceae</taxon>
        <taxon>Claviceps</taxon>
    </lineage>
</organism>
<evidence type="ECO:0000256" key="4">
    <source>
        <dbReference type="ARBA" id="ARBA00022825"/>
    </source>
</evidence>
<reference evidence="8" key="1">
    <citation type="journal article" date="2020" name="bioRxiv">
        <title>Whole genome comparisons of ergot fungi reveals the divergence and evolution of species within the genus Claviceps are the result of varying mechanisms driving genome evolution and host range expansion.</title>
        <authorList>
            <person name="Wyka S.A."/>
            <person name="Mondo S.J."/>
            <person name="Liu M."/>
            <person name="Dettman J."/>
            <person name="Nalam V."/>
            <person name="Broders K.D."/>
        </authorList>
    </citation>
    <scope>NUCLEOTIDE SEQUENCE</scope>
    <source>
        <strain evidence="8">CCC 1102</strain>
    </source>
</reference>
<keyword evidence="2" id="KW-0964">Secreted</keyword>
<dbReference type="InterPro" id="IPR050131">
    <property type="entry name" value="Peptidase_S8_subtilisin-like"/>
</dbReference>
<accession>A0A9P7MX60</accession>
<evidence type="ECO:0000313" key="8">
    <source>
        <dbReference type="EMBL" id="KAG5975047.1"/>
    </source>
</evidence>
<keyword evidence="4" id="KW-0720">Serine protease</keyword>
<evidence type="ECO:0000256" key="5">
    <source>
        <dbReference type="PROSITE-ProRule" id="PRU01240"/>
    </source>
</evidence>
<dbReference type="PROSITE" id="PS51892">
    <property type="entry name" value="SUBTILASE"/>
    <property type="match status" value="1"/>
</dbReference>
<dbReference type="InterPro" id="IPR003137">
    <property type="entry name" value="PA_domain"/>
</dbReference>
<evidence type="ECO:0000256" key="2">
    <source>
        <dbReference type="ARBA" id="ARBA00022512"/>
    </source>
</evidence>
<dbReference type="PANTHER" id="PTHR43806">
    <property type="entry name" value="PEPTIDASE S8"/>
    <property type="match status" value="1"/>
</dbReference>
<dbReference type="EMBL" id="SRPS01000026">
    <property type="protein sequence ID" value="KAG5975047.1"/>
    <property type="molecule type" value="Genomic_DNA"/>
</dbReference>
<dbReference type="Proteomes" id="UP000784919">
    <property type="component" value="Unassembled WGS sequence"/>
</dbReference>
<evidence type="ECO:0000259" key="6">
    <source>
        <dbReference type="Pfam" id="PF00082"/>
    </source>
</evidence>
<evidence type="ECO:0008006" key="10">
    <source>
        <dbReference type="Google" id="ProtNLM"/>
    </source>
</evidence>
<dbReference type="CDD" id="cd02124">
    <property type="entry name" value="PA_PoS1_like"/>
    <property type="match status" value="1"/>
</dbReference>
<keyword evidence="2" id="KW-0134">Cell wall</keyword>
<evidence type="ECO:0000313" key="9">
    <source>
        <dbReference type="Proteomes" id="UP000784919"/>
    </source>
</evidence>
<dbReference type="AlphaFoldDB" id="A0A9P7MX60"/>
<dbReference type="Pfam" id="PF02225">
    <property type="entry name" value="PA"/>
    <property type="match status" value="1"/>
</dbReference>
<gene>
    <name evidence="8" type="ORF">E4U56_004016</name>
</gene>
<dbReference type="Gene3D" id="3.50.30.30">
    <property type="match status" value="1"/>
</dbReference>
<comment type="similarity">
    <text evidence="1 5">Belongs to the peptidase S8 family.</text>
</comment>
<dbReference type="GO" id="GO:0004252">
    <property type="term" value="F:serine-type endopeptidase activity"/>
    <property type="evidence" value="ECO:0007669"/>
    <property type="project" value="InterPro"/>
</dbReference>
<sequence>MDCAGHGTHVAGIVAAQKNPMGFTGAATGVTLGAYRVFGCQGGAANDIIMAALNKAFEDGANIISASIVEAQGWSEDPWALTASRIVERGVPVTMSAGNDGNSGLFFVSNGAVGKGVTAVASYDNLDTPFIRLHSSYQIDNGRKMDFLYANGDASTWGVSMPLYATSLDSSVADDACKPLPDNTPDLSKYIILVRRVGCKFSDKLNNLIAKGAQYVMFYNDEDSAVTVHPDDPSVVKATGMVSPEVGIAWVKLLKAGRKVTVNVLTAAQATPSFSARPNNATGGKLSTWSSWVPPGRWNSSLRLALLAVRSCLPCL</sequence>
<evidence type="ECO:0000256" key="1">
    <source>
        <dbReference type="ARBA" id="ARBA00011073"/>
    </source>
</evidence>